<dbReference type="InterPro" id="IPR003598">
    <property type="entry name" value="Ig_sub2"/>
</dbReference>
<dbReference type="Pfam" id="PF13855">
    <property type="entry name" value="LRR_8"/>
    <property type="match status" value="2"/>
</dbReference>
<dbReference type="Pfam" id="PF13927">
    <property type="entry name" value="Ig_3"/>
    <property type="match status" value="1"/>
</dbReference>
<evidence type="ECO:0000313" key="9">
    <source>
        <dbReference type="Proteomes" id="UP001367676"/>
    </source>
</evidence>
<keyword evidence="5" id="KW-0472">Membrane</keyword>
<feature type="chain" id="PRO_5042889836" description="Ig-like domain-containing protein" evidence="6">
    <location>
        <begin position="19"/>
        <end position="634"/>
    </location>
</feature>
<feature type="domain" description="Ig-like" evidence="7">
    <location>
        <begin position="263"/>
        <end position="360"/>
    </location>
</feature>
<keyword evidence="4" id="KW-1015">Disulfide bond</keyword>
<proteinExistence type="predicted"/>
<feature type="signal peptide" evidence="6">
    <location>
        <begin position="1"/>
        <end position="18"/>
    </location>
</feature>
<dbReference type="PROSITE" id="PS50835">
    <property type="entry name" value="IG_LIKE"/>
    <property type="match status" value="1"/>
</dbReference>
<feature type="transmembrane region" description="Helical" evidence="5">
    <location>
        <begin position="382"/>
        <end position="404"/>
    </location>
</feature>
<evidence type="ECO:0000259" key="7">
    <source>
        <dbReference type="PROSITE" id="PS50835"/>
    </source>
</evidence>
<dbReference type="SUPFAM" id="SSF48726">
    <property type="entry name" value="Immunoglobulin"/>
    <property type="match status" value="1"/>
</dbReference>
<sequence>MFVGLALLTMLLVRYVVSIPEDWSECPQVCQCKWISGKKTAYCREAGFNVIPTTLNSEMQVLDITGNSISHLPQDAFRSVGLIHLQRLHLKGAGIRYIHKDAFRELTILVEIDLSDNFISTLHPDTFTGNNRLRTIIMNGNPLNELKNAQFPSLPYLKSLEFQNCYIKYVHRDAFLNLPALESLSLKGNKLNYLSEMVFLPTPKLKTLVLDGNPWKCDCKLRNFRNWLLKSKLYSQPLVCTYPSESKDKHWEDVDASKFACAPNVTAVDSIVQGVLSGNVTLKCLVFGDPEPTVSWLFNGYILDNNTFIHDNLPMVEEKQADSKDQKLSLITLFNISDTSAGEYTCKGVNLRGESSINISLILPKEAVATTMKKDENLLKTYMVIVASVACVVLTLLVIILYHTHRCLSRRRRRRNKLKGATSFSDQDKKLLDVSITTTDRQTGSCEGFGSQPDLEMLEQSVQSLPSEMRDQPVHITIESHATDPSISLFPPPPEFSTSTLPHGAFGNIFISVSVGQEPLTSGPGSDSTRFPDLIDVARKGKVSVGTTNPAAESTTGSFFATLPRRSLQHRLKESEVLVSRNGSAGPQYDNMGPRITADGSSTISLPETISMEEIPTPPPPPSCSPMAVDYISL</sequence>
<evidence type="ECO:0000256" key="6">
    <source>
        <dbReference type="SAM" id="SignalP"/>
    </source>
</evidence>
<keyword evidence="3" id="KW-0677">Repeat</keyword>
<evidence type="ECO:0000256" key="3">
    <source>
        <dbReference type="ARBA" id="ARBA00022737"/>
    </source>
</evidence>
<dbReference type="InterPro" id="IPR001611">
    <property type="entry name" value="Leu-rich_rpt"/>
</dbReference>
<dbReference type="SMART" id="SM00369">
    <property type="entry name" value="LRR_TYP"/>
    <property type="match status" value="5"/>
</dbReference>
<name>A0AAN9TP32_9HEMI</name>
<dbReference type="InterPro" id="IPR032675">
    <property type="entry name" value="LRR_dom_sf"/>
</dbReference>
<keyword evidence="2 6" id="KW-0732">Signal</keyword>
<dbReference type="GO" id="GO:0071944">
    <property type="term" value="C:cell periphery"/>
    <property type="evidence" value="ECO:0007669"/>
    <property type="project" value="UniProtKB-ARBA"/>
</dbReference>
<evidence type="ECO:0000256" key="5">
    <source>
        <dbReference type="SAM" id="Phobius"/>
    </source>
</evidence>
<dbReference type="SMART" id="SM00082">
    <property type="entry name" value="LRRCT"/>
    <property type="match status" value="1"/>
</dbReference>
<dbReference type="SMART" id="SM00408">
    <property type="entry name" value="IGc2"/>
    <property type="match status" value="1"/>
</dbReference>
<dbReference type="Gene3D" id="2.60.40.10">
    <property type="entry name" value="Immunoglobulins"/>
    <property type="match status" value="1"/>
</dbReference>
<keyword evidence="5" id="KW-0812">Transmembrane</keyword>
<gene>
    <name evidence="8" type="ORF">V9T40_008997</name>
</gene>
<keyword evidence="1" id="KW-0433">Leucine-rich repeat</keyword>
<comment type="caution">
    <text evidence="8">The sequence shown here is derived from an EMBL/GenBank/DDBJ whole genome shotgun (WGS) entry which is preliminary data.</text>
</comment>
<dbReference type="InterPro" id="IPR000483">
    <property type="entry name" value="Cys-rich_flank_reg_C"/>
</dbReference>
<dbReference type="PANTHER" id="PTHR24366:SF87">
    <property type="entry name" value="KEKKON 6, ISOFORM B"/>
    <property type="match status" value="1"/>
</dbReference>
<dbReference type="AlphaFoldDB" id="A0AAN9TP32"/>
<dbReference type="SMART" id="SM00409">
    <property type="entry name" value="IG"/>
    <property type="match status" value="1"/>
</dbReference>
<dbReference type="PANTHER" id="PTHR24366">
    <property type="entry name" value="IG(IMMUNOGLOBULIN) AND LRR(LEUCINE RICH REPEAT) DOMAINS"/>
    <property type="match status" value="1"/>
</dbReference>
<keyword evidence="5" id="KW-1133">Transmembrane helix</keyword>
<dbReference type="Proteomes" id="UP001367676">
    <property type="component" value="Unassembled WGS sequence"/>
</dbReference>
<evidence type="ECO:0000256" key="2">
    <source>
        <dbReference type="ARBA" id="ARBA00022729"/>
    </source>
</evidence>
<evidence type="ECO:0000313" key="8">
    <source>
        <dbReference type="EMBL" id="KAK7601556.1"/>
    </source>
</evidence>
<accession>A0AAN9TP32</accession>
<dbReference type="InterPro" id="IPR036179">
    <property type="entry name" value="Ig-like_dom_sf"/>
</dbReference>
<dbReference type="InterPro" id="IPR007110">
    <property type="entry name" value="Ig-like_dom"/>
</dbReference>
<dbReference type="EMBL" id="JBBCAQ010000010">
    <property type="protein sequence ID" value="KAK7601556.1"/>
    <property type="molecule type" value="Genomic_DNA"/>
</dbReference>
<protein>
    <recommendedName>
        <fullName evidence="7">Ig-like domain-containing protein</fullName>
    </recommendedName>
</protein>
<dbReference type="InterPro" id="IPR013783">
    <property type="entry name" value="Ig-like_fold"/>
</dbReference>
<evidence type="ECO:0000256" key="4">
    <source>
        <dbReference type="ARBA" id="ARBA00023157"/>
    </source>
</evidence>
<dbReference type="InterPro" id="IPR003591">
    <property type="entry name" value="Leu-rich_rpt_typical-subtyp"/>
</dbReference>
<dbReference type="Gene3D" id="3.80.10.10">
    <property type="entry name" value="Ribonuclease Inhibitor"/>
    <property type="match status" value="2"/>
</dbReference>
<dbReference type="InterPro" id="IPR003599">
    <property type="entry name" value="Ig_sub"/>
</dbReference>
<reference evidence="8 9" key="1">
    <citation type="submission" date="2024-03" db="EMBL/GenBank/DDBJ databases">
        <title>Adaptation during the transition from Ophiocordyceps entomopathogen to insect associate is accompanied by gene loss and intensified selection.</title>
        <authorList>
            <person name="Ward C.M."/>
            <person name="Onetto C.A."/>
            <person name="Borneman A.R."/>
        </authorList>
    </citation>
    <scope>NUCLEOTIDE SEQUENCE [LARGE SCALE GENOMIC DNA]</scope>
    <source>
        <strain evidence="8">AWRI1</strain>
        <tissue evidence="8">Single Adult Female</tissue>
    </source>
</reference>
<dbReference type="FunFam" id="3.80.10.10:FF:000082">
    <property type="entry name" value="Leucine-rich repeat-containing 24"/>
    <property type="match status" value="1"/>
</dbReference>
<keyword evidence="9" id="KW-1185">Reference proteome</keyword>
<dbReference type="SUPFAM" id="SSF52058">
    <property type="entry name" value="L domain-like"/>
    <property type="match status" value="1"/>
</dbReference>
<organism evidence="8 9">
    <name type="scientific">Parthenolecanium corni</name>
    <dbReference type="NCBI Taxonomy" id="536013"/>
    <lineage>
        <taxon>Eukaryota</taxon>
        <taxon>Metazoa</taxon>
        <taxon>Ecdysozoa</taxon>
        <taxon>Arthropoda</taxon>
        <taxon>Hexapoda</taxon>
        <taxon>Insecta</taxon>
        <taxon>Pterygota</taxon>
        <taxon>Neoptera</taxon>
        <taxon>Paraneoptera</taxon>
        <taxon>Hemiptera</taxon>
        <taxon>Sternorrhyncha</taxon>
        <taxon>Coccoidea</taxon>
        <taxon>Coccidae</taxon>
        <taxon>Parthenolecanium</taxon>
    </lineage>
</organism>
<evidence type="ECO:0000256" key="1">
    <source>
        <dbReference type="ARBA" id="ARBA00022614"/>
    </source>
</evidence>